<accession>A0A3N7EHJ0</accession>
<evidence type="ECO:0000313" key="1">
    <source>
        <dbReference type="EMBL" id="RQO86119.1"/>
    </source>
</evidence>
<name>A0A3N7EHJ0_POPTR</name>
<organism evidence="1 2">
    <name type="scientific">Populus trichocarpa</name>
    <name type="common">Western balsam poplar</name>
    <name type="synonym">Populus balsamifera subsp. trichocarpa</name>
    <dbReference type="NCBI Taxonomy" id="3694"/>
    <lineage>
        <taxon>Eukaryota</taxon>
        <taxon>Viridiplantae</taxon>
        <taxon>Streptophyta</taxon>
        <taxon>Embryophyta</taxon>
        <taxon>Tracheophyta</taxon>
        <taxon>Spermatophyta</taxon>
        <taxon>Magnoliopsida</taxon>
        <taxon>eudicotyledons</taxon>
        <taxon>Gunneridae</taxon>
        <taxon>Pentapetalae</taxon>
        <taxon>rosids</taxon>
        <taxon>fabids</taxon>
        <taxon>Malpighiales</taxon>
        <taxon>Salicaceae</taxon>
        <taxon>Saliceae</taxon>
        <taxon>Populus</taxon>
    </lineage>
</organism>
<keyword evidence="2" id="KW-1185">Reference proteome</keyword>
<sequence>MEMMRKKSLKQLSFINLSIYQIKLQRFVPVSYCSLYFFFVLVNKDLKRNNTLLSSDFGAKENGEQMDIHHFAPRFRLTWIKRSTRMRLGMARWKWSGIFNPIVPLSSVIDMMPSS</sequence>
<gene>
    <name evidence="1" type="ORF">POPTR_001G439950</name>
</gene>
<protein>
    <submittedName>
        <fullName evidence="1">Uncharacterized protein</fullName>
    </submittedName>
</protein>
<evidence type="ECO:0000313" key="2">
    <source>
        <dbReference type="Proteomes" id="UP000006729"/>
    </source>
</evidence>
<proteinExistence type="predicted"/>
<dbReference type="Proteomes" id="UP000006729">
    <property type="component" value="Chromosome 1"/>
</dbReference>
<dbReference type="AlphaFoldDB" id="A0A3N7EHJ0"/>
<reference evidence="1 2" key="1">
    <citation type="journal article" date="2006" name="Science">
        <title>The genome of black cottonwood, Populus trichocarpa (Torr. &amp; Gray).</title>
        <authorList>
            <person name="Tuskan G.A."/>
            <person name="Difazio S."/>
            <person name="Jansson S."/>
            <person name="Bohlmann J."/>
            <person name="Grigoriev I."/>
            <person name="Hellsten U."/>
            <person name="Putnam N."/>
            <person name="Ralph S."/>
            <person name="Rombauts S."/>
            <person name="Salamov A."/>
            <person name="Schein J."/>
            <person name="Sterck L."/>
            <person name="Aerts A."/>
            <person name="Bhalerao R.R."/>
            <person name="Bhalerao R.P."/>
            <person name="Blaudez D."/>
            <person name="Boerjan W."/>
            <person name="Brun A."/>
            <person name="Brunner A."/>
            <person name="Busov V."/>
            <person name="Campbell M."/>
            <person name="Carlson J."/>
            <person name="Chalot M."/>
            <person name="Chapman J."/>
            <person name="Chen G.L."/>
            <person name="Cooper D."/>
            <person name="Coutinho P.M."/>
            <person name="Couturier J."/>
            <person name="Covert S."/>
            <person name="Cronk Q."/>
            <person name="Cunningham R."/>
            <person name="Davis J."/>
            <person name="Degroeve S."/>
            <person name="Dejardin A."/>
            <person name="Depamphilis C."/>
            <person name="Detter J."/>
            <person name="Dirks B."/>
            <person name="Dubchak I."/>
            <person name="Duplessis S."/>
            <person name="Ehlting J."/>
            <person name="Ellis B."/>
            <person name="Gendler K."/>
            <person name="Goodstein D."/>
            <person name="Gribskov M."/>
            <person name="Grimwood J."/>
            <person name="Groover A."/>
            <person name="Gunter L."/>
            <person name="Hamberger B."/>
            <person name="Heinze B."/>
            <person name="Helariutta Y."/>
            <person name="Henrissat B."/>
            <person name="Holligan D."/>
            <person name="Holt R."/>
            <person name="Huang W."/>
            <person name="Islam-Faridi N."/>
            <person name="Jones S."/>
            <person name="Jones-Rhoades M."/>
            <person name="Jorgensen R."/>
            <person name="Joshi C."/>
            <person name="Kangasjarvi J."/>
            <person name="Karlsson J."/>
            <person name="Kelleher C."/>
            <person name="Kirkpatrick R."/>
            <person name="Kirst M."/>
            <person name="Kohler A."/>
            <person name="Kalluri U."/>
            <person name="Larimer F."/>
            <person name="Leebens-Mack J."/>
            <person name="Leple J.C."/>
            <person name="Locascio P."/>
            <person name="Lou Y."/>
            <person name="Lucas S."/>
            <person name="Martin F."/>
            <person name="Montanini B."/>
            <person name="Napoli C."/>
            <person name="Nelson D.R."/>
            <person name="Nelson C."/>
            <person name="Nieminen K."/>
            <person name="Nilsson O."/>
            <person name="Pereda V."/>
            <person name="Peter G."/>
            <person name="Philippe R."/>
            <person name="Pilate G."/>
            <person name="Poliakov A."/>
            <person name="Razumovskaya J."/>
            <person name="Richardson P."/>
            <person name="Rinaldi C."/>
            <person name="Ritland K."/>
            <person name="Rouze P."/>
            <person name="Ryaboy D."/>
            <person name="Schmutz J."/>
            <person name="Schrader J."/>
            <person name="Segerman B."/>
            <person name="Shin H."/>
            <person name="Siddiqui A."/>
            <person name="Sterky F."/>
            <person name="Terry A."/>
            <person name="Tsai C.J."/>
            <person name="Uberbacher E."/>
            <person name="Unneberg P."/>
            <person name="Vahala J."/>
            <person name="Wall K."/>
            <person name="Wessler S."/>
            <person name="Yang G."/>
            <person name="Yin T."/>
            <person name="Douglas C."/>
            <person name="Marra M."/>
            <person name="Sandberg G."/>
            <person name="Van de Peer Y."/>
            <person name="Rokhsar D."/>
        </authorList>
    </citation>
    <scope>NUCLEOTIDE SEQUENCE [LARGE SCALE GENOMIC DNA]</scope>
    <source>
        <strain evidence="2">cv. Nisqually</strain>
    </source>
</reference>
<dbReference type="EMBL" id="CM009290">
    <property type="protein sequence ID" value="RQO86119.1"/>
    <property type="molecule type" value="Genomic_DNA"/>
</dbReference>